<name>A0AAP0EQF8_9MAGN</name>
<keyword evidence="3" id="KW-1185">Reference proteome</keyword>
<feature type="signal peptide" evidence="1">
    <location>
        <begin position="1"/>
        <end position="28"/>
    </location>
</feature>
<gene>
    <name evidence="2" type="ORF">Scep_025362</name>
</gene>
<evidence type="ECO:0000313" key="3">
    <source>
        <dbReference type="Proteomes" id="UP001419268"/>
    </source>
</evidence>
<comment type="caution">
    <text evidence="2">The sequence shown here is derived from an EMBL/GenBank/DDBJ whole genome shotgun (WGS) entry which is preliminary data.</text>
</comment>
<proteinExistence type="predicted"/>
<dbReference type="EMBL" id="JBBNAG010000011">
    <property type="protein sequence ID" value="KAK9093893.1"/>
    <property type="molecule type" value="Genomic_DNA"/>
</dbReference>
<feature type="chain" id="PRO_5042959036" evidence="1">
    <location>
        <begin position="29"/>
        <end position="70"/>
    </location>
</feature>
<keyword evidence="1" id="KW-0732">Signal</keyword>
<dbReference type="Proteomes" id="UP001419268">
    <property type="component" value="Unassembled WGS sequence"/>
</dbReference>
<sequence>MEKTKLSCIATLLLFSILLSTMPQGTVSIVCTKPSDIPCKTTKDCPPCNEKAGFKEFKAKCIDNWCTCCA</sequence>
<evidence type="ECO:0000256" key="1">
    <source>
        <dbReference type="SAM" id="SignalP"/>
    </source>
</evidence>
<reference evidence="2 3" key="1">
    <citation type="submission" date="2024-01" db="EMBL/GenBank/DDBJ databases">
        <title>Genome assemblies of Stephania.</title>
        <authorList>
            <person name="Yang L."/>
        </authorList>
    </citation>
    <scope>NUCLEOTIDE SEQUENCE [LARGE SCALE GENOMIC DNA]</scope>
    <source>
        <strain evidence="2">JXDWG</strain>
        <tissue evidence="2">Leaf</tissue>
    </source>
</reference>
<evidence type="ECO:0000313" key="2">
    <source>
        <dbReference type="EMBL" id="KAK9093893.1"/>
    </source>
</evidence>
<organism evidence="2 3">
    <name type="scientific">Stephania cephalantha</name>
    <dbReference type="NCBI Taxonomy" id="152367"/>
    <lineage>
        <taxon>Eukaryota</taxon>
        <taxon>Viridiplantae</taxon>
        <taxon>Streptophyta</taxon>
        <taxon>Embryophyta</taxon>
        <taxon>Tracheophyta</taxon>
        <taxon>Spermatophyta</taxon>
        <taxon>Magnoliopsida</taxon>
        <taxon>Ranunculales</taxon>
        <taxon>Menispermaceae</taxon>
        <taxon>Menispermoideae</taxon>
        <taxon>Cissampelideae</taxon>
        <taxon>Stephania</taxon>
    </lineage>
</organism>
<dbReference type="AlphaFoldDB" id="A0AAP0EQF8"/>
<accession>A0AAP0EQF8</accession>
<protein>
    <submittedName>
        <fullName evidence="2">Uncharacterized protein</fullName>
    </submittedName>
</protein>